<name>A0A5C3LWM2_9AGAR</name>
<gene>
    <name evidence="6" type="ORF">BDQ12DRAFT_610195</name>
</gene>
<keyword evidence="4" id="KW-1133">Transmembrane helix</keyword>
<dbReference type="OrthoDB" id="6509908at2759"/>
<organism evidence="6 7">
    <name type="scientific">Crucibulum laeve</name>
    <dbReference type="NCBI Taxonomy" id="68775"/>
    <lineage>
        <taxon>Eukaryota</taxon>
        <taxon>Fungi</taxon>
        <taxon>Dikarya</taxon>
        <taxon>Basidiomycota</taxon>
        <taxon>Agaricomycotina</taxon>
        <taxon>Agaricomycetes</taxon>
        <taxon>Agaricomycetidae</taxon>
        <taxon>Agaricales</taxon>
        <taxon>Agaricineae</taxon>
        <taxon>Nidulariaceae</taxon>
        <taxon>Crucibulum</taxon>
    </lineage>
</organism>
<feature type="transmembrane region" description="Helical" evidence="4">
    <location>
        <begin position="273"/>
        <end position="292"/>
    </location>
</feature>
<dbReference type="InterPro" id="IPR020846">
    <property type="entry name" value="MFS_dom"/>
</dbReference>
<feature type="transmembrane region" description="Helical" evidence="4">
    <location>
        <begin position="102"/>
        <end position="120"/>
    </location>
</feature>
<keyword evidence="4" id="KW-0472">Membrane</keyword>
<evidence type="ECO:0000256" key="1">
    <source>
        <dbReference type="ARBA" id="ARBA00004141"/>
    </source>
</evidence>
<evidence type="ECO:0000256" key="4">
    <source>
        <dbReference type="SAM" id="Phobius"/>
    </source>
</evidence>
<evidence type="ECO:0000313" key="6">
    <source>
        <dbReference type="EMBL" id="TFK36298.1"/>
    </source>
</evidence>
<dbReference type="InterPro" id="IPR050327">
    <property type="entry name" value="Proton-linked_MCT"/>
</dbReference>
<feature type="transmembrane region" description="Helical" evidence="4">
    <location>
        <begin position="193"/>
        <end position="213"/>
    </location>
</feature>
<evidence type="ECO:0000259" key="5">
    <source>
        <dbReference type="PROSITE" id="PS50850"/>
    </source>
</evidence>
<feature type="transmembrane region" description="Helical" evidence="4">
    <location>
        <begin position="161"/>
        <end position="181"/>
    </location>
</feature>
<feature type="transmembrane region" description="Helical" evidence="4">
    <location>
        <begin position="30"/>
        <end position="53"/>
    </location>
</feature>
<dbReference type="Pfam" id="PF07690">
    <property type="entry name" value="MFS_1"/>
    <property type="match status" value="1"/>
</dbReference>
<dbReference type="EMBL" id="ML213615">
    <property type="protein sequence ID" value="TFK36298.1"/>
    <property type="molecule type" value="Genomic_DNA"/>
</dbReference>
<dbReference type="PANTHER" id="PTHR11360:SF177">
    <property type="entry name" value="RIBOFLAVIN TRANSPORTER MCH5"/>
    <property type="match status" value="1"/>
</dbReference>
<keyword evidence="7" id="KW-1185">Reference proteome</keyword>
<dbReference type="PANTHER" id="PTHR11360">
    <property type="entry name" value="MONOCARBOXYLATE TRANSPORTER"/>
    <property type="match status" value="1"/>
</dbReference>
<protein>
    <submittedName>
        <fullName evidence="6">Major facilitator superfamily domain-containing protein</fullName>
    </submittedName>
</protein>
<dbReference type="SUPFAM" id="SSF103473">
    <property type="entry name" value="MFS general substrate transporter"/>
    <property type="match status" value="1"/>
</dbReference>
<dbReference type="GO" id="GO:0022857">
    <property type="term" value="F:transmembrane transporter activity"/>
    <property type="evidence" value="ECO:0007669"/>
    <property type="project" value="InterPro"/>
</dbReference>
<feature type="transmembrane region" description="Helical" evidence="4">
    <location>
        <begin position="73"/>
        <end position="95"/>
    </location>
</feature>
<sequence>MHKSEALTEPEADNEKQVPSNSSEPPDGGLHAWLTVLGAALVSFSTFGIVNAYGAFSDFYRSSYINNESPTLISMVGSIQVFVLYFFGAFVGPIFDAYGPKYLIPASGLTVTLALCLLSITPPHRIFSQFLTQSVLFNLGAAFGFYPSISIITHWFKKRTAYALGCVIGGASAGGIVFPIMLHKLLPKIGFGWTVRACALVVAFCYSCAIVTIRARRPPKPLPPIKVFLDFAAFKDPRYAIFAVGAWFNIVSVFNPFFQVGAYGIVANGASPVTPYLLTIMCATSIFGRVLPGIVADKLGRFNTIAASTTISSILTLSVWYTSTKQVNIVVFAAFYGFTSGPFFSLMPACVSQISPIDRIGARIGMLFAFLSFGALAGTPIGGVFIRDTTIENFRHLILYTVRFSPLLLLC</sequence>
<accession>A0A5C3LWM2</accession>
<comment type="similarity">
    <text evidence="2">Belongs to the major facilitator superfamily. Monocarboxylate porter (TC 2.A.1.13) family.</text>
</comment>
<dbReference type="GO" id="GO:0016020">
    <property type="term" value="C:membrane"/>
    <property type="evidence" value="ECO:0007669"/>
    <property type="project" value="UniProtKB-SubCell"/>
</dbReference>
<feature type="domain" description="Major facilitator superfamily (MFS) profile" evidence="5">
    <location>
        <begin position="225"/>
        <end position="411"/>
    </location>
</feature>
<evidence type="ECO:0000313" key="7">
    <source>
        <dbReference type="Proteomes" id="UP000308652"/>
    </source>
</evidence>
<feature type="transmembrane region" description="Helical" evidence="4">
    <location>
        <begin position="304"/>
        <end position="323"/>
    </location>
</feature>
<dbReference type="Proteomes" id="UP000308652">
    <property type="component" value="Unassembled WGS sequence"/>
</dbReference>
<feature type="region of interest" description="Disordered" evidence="3">
    <location>
        <begin position="1"/>
        <end position="26"/>
    </location>
</feature>
<comment type="subcellular location">
    <subcellularLocation>
        <location evidence="1">Membrane</location>
        <topology evidence="1">Multi-pass membrane protein</topology>
    </subcellularLocation>
</comment>
<dbReference type="InterPro" id="IPR036259">
    <property type="entry name" value="MFS_trans_sf"/>
</dbReference>
<dbReference type="Gene3D" id="1.20.1250.20">
    <property type="entry name" value="MFS general substrate transporter like domains"/>
    <property type="match status" value="2"/>
</dbReference>
<proteinExistence type="inferred from homology"/>
<reference evidence="6 7" key="1">
    <citation type="journal article" date="2019" name="Nat. Ecol. Evol.">
        <title>Megaphylogeny resolves global patterns of mushroom evolution.</title>
        <authorList>
            <person name="Varga T."/>
            <person name="Krizsan K."/>
            <person name="Foldi C."/>
            <person name="Dima B."/>
            <person name="Sanchez-Garcia M."/>
            <person name="Sanchez-Ramirez S."/>
            <person name="Szollosi G.J."/>
            <person name="Szarkandi J.G."/>
            <person name="Papp V."/>
            <person name="Albert L."/>
            <person name="Andreopoulos W."/>
            <person name="Angelini C."/>
            <person name="Antonin V."/>
            <person name="Barry K.W."/>
            <person name="Bougher N.L."/>
            <person name="Buchanan P."/>
            <person name="Buyck B."/>
            <person name="Bense V."/>
            <person name="Catcheside P."/>
            <person name="Chovatia M."/>
            <person name="Cooper J."/>
            <person name="Damon W."/>
            <person name="Desjardin D."/>
            <person name="Finy P."/>
            <person name="Geml J."/>
            <person name="Haridas S."/>
            <person name="Hughes K."/>
            <person name="Justo A."/>
            <person name="Karasinski D."/>
            <person name="Kautmanova I."/>
            <person name="Kiss B."/>
            <person name="Kocsube S."/>
            <person name="Kotiranta H."/>
            <person name="LaButti K.M."/>
            <person name="Lechner B.E."/>
            <person name="Liimatainen K."/>
            <person name="Lipzen A."/>
            <person name="Lukacs Z."/>
            <person name="Mihaltcheva S."/>
            <person name="Morgado L.N."/>
            <person name="Niskanen T."/>
            <person name="Noordeloos M.E."/>
            <person name="Ohm R.A."/>
            <person name="Ortiz-Santana B."/>
            <person name="Ovrebo C."/>
            <person name="Racz N."/>
            <person name="Riley R."/>
            <person name="Savchenko A."/>
            <person name="Shiryaev A."/>
            <person name="Soop K."/>
            <person name="Spirin V."/>
            <person name="Szebenyi C."/>
            <person name="Tomsovsky M."/>
            <person name="Tulloss R.E."/>
            <person name="Uehling J."/>
            <person name="Grigoriev I.V."/>
            <person name="Vagvolgyi C."/>
            <person name="Papp T."/>
            <person name="Martin F.M."/>
            <person name="Miettinen O."/>
            <person name="Hibbett D.S."/>
            <person name="Nagy L.G."/>
        </authorList>
    </citation>
    <scope>NUCLEOTIDE SEQUENCE [LARGE SCALE GENOMIC DNA]</scope>
    <source>
        <strain evidence="6 7">CBS 166.37</strain>
    </source>
</reference>
<dbReference type="InterPro" id="IPR011701">
    <property type="entry name" value="MFS"/>
</dbReference>
<dbReference type="AlphaFoldDB" id="A0A5C3LWM2"/>
<feature type="transmembrane region" description="Helical" evidence="4">
    <location>
        <begin position="329"/>
        <end position="352"/>
    </location>
</feature>
<keyword evidence="4" id="KW-0812">Transmembrane</keyword>
<dbReference type="STRING" id="68775.A0A5C3LWM2"/>
<feature type="transmembrane region" description="Helical" evidence="4">
    <location>
        <begin position="239"/>
        <end position="258"/>
    </location>
</feature>
<feature type="transmembrane region" description="Helical" evidence="4">
    <location>
        <begin position="126"/>
        <end position="149"/>
    </location>
</feature>
<evidence type="ECO:0000256" key="2">
    <source>
        <dbReference type="ARBA" id="ARBA00006727"/>
    </source>
</evidence>
<dbReference type="PROSITE" id="PS50850">
    <property type="entry name" value="MFS"/>
    <property type="match status" value="1"/>
</dbReference>
<evidence type="ECO:0000256" key="3">
    <source>
        <dbReference type="SAM" id="MobiDB-lite"/>
    </source>
</evidence>
<feature type="transmembrane region" description="Helical" evidence="4">
    <location>
        <begin position="364"/>
        <end position="386"/>
    </location>
</feature>